<organism evidence="2 3">
    <name type="scientific">Phyllosticta paracitricarpa</name>
    <dbReference type="NCBI Taxonomy" id="2016321"/>
    <lineage>
        <taxon>Eukaryota</taxon>
        <taxon>Fungi</taxon>
        <taxon>Dikarya</taxon>
        <taxon>Ascomycota</taxon>
        <taxon>Pezizomycotina</taxon>
        <taxon>Dothideomycetes</taxon>
        <taxon>Dothideomycetes incertae sedis</taxon>
        <taxon>Botryosphaeriales</taxon>
        <taxon>Phyllostictaceae</taxon>
        <taxon>Phyllosticta</taxon>
    </lineage>
</organism>
<evidence type="ECO:0000313" key="3">
    <source>
        <dbReference type="Proteomes" id="UP001367316"/>
    </source>
</evidence>
<protein>
    <submittedName>
        <fullName evidence="2">Uncharacterized protein</fullName>
    </submittedName>
</protein>
<feature type="compositionally biased region" description="Polar residues" evidence="1">
    <location>
        <begin position="96"/>
        <end position="114"/>
    </location>
</feature>
<feature type="compositionally biased region" description="Low complexity" evidence="1">
    <location>
        <begin position="223"/>
        <end position="241"/>
    </location>
</feature>
<evidence type="ECO:0000256" key="1">
    <source>
        <dbReference type="SAM" id="MobiDB-lite"/>
    </source>
</evidence>
<accession>A0ABR1N550</accession>
<dbReference type="Proteomes" id="UP001367316">
    <property type="component" value="Unassembled WGS sequence"/>
</dbReference>
<proteinExistence type="predicted"/>
<gene>
    <name evidence="2" type="ORF">JOL62DRAFT_111850</name>
</gene>
<name>A0ABR1N550_9PEZI</name>
<sequence length="259" mass="28013">MCHGLMTPDWELPDLRRSQSHLAVCRQALYRQRSSLFLSPSPSTGDLEAKSRGGLIKAQRLLSPVVAVATETVRARYRYPRASPISLIHHHSSSSGTTQPKPNPGQNTNGTHTKPSSSSFSPFYSPAAPVTTTAPFRLRCHMFLSTRLQPLRPPELLFILPFLNPARPPAAMMFSGIALNPMPTAAVIADGAIARRRARETVSGRVHLLKNSRHLANIDRRGSTGSDSGSSTSGSGSSTSSRCVAVPSHFSKSSENKYS</sequence>
<keyword evidence="3" id="KW-1185">Reference proteome</keyword>
<feature type="region of interest" description="Disordered" evidence="1">
    <location>
        <begin position="214"/>
        <end position="259"/>
    </location>
</feature>
<comment type="caution">
    <text evidence="2">The sequence shown here is derived from an EMBL/GenBank/DDBJ whole genome shotgun (WGS) entry which is preliminary data.</text>
</comment>
<dbReference type="EMBL" id="JBBPBF010000018">
    <property type="protein sequence ID" value="KAK7610320.1"/>
    <property type="molecule type" value="Genomic_DNA"/>
</dbReference>
<evidence type="ECO:0000313" key="2">
    <source>
        <dbReference type="EMBL" id="KAK7610320.1"/>
    </source>
</evidence>
<feature type="region of interest" description="Disordered" evidence="1">
    <location>
        <begin position="88"/>
        <end position="122"/>
    </location>
</feature>
<reference evidence="2 3" key="1">
    <citation type="submission" date="2024-04" db="EMBL/GenBank/DDBJ databases">
        <title>Phyllosticta paracitricarpa is synonymous to the EU quarantine fungus P. citricarpa based on phylogenomic analyses.</title>
        <authorList>
            <consortium name="Lawrence Berkeley National Laboratory"/>
            <person name="Van ingen-buijs V.A."/>
            <person name="Van westerhoven A.C."/>
            <person name="Haridas S."/>
            <person name="Skiadas P."/>
            <person name="Martin F."/>
            <person name="Groenewald J.Z."/>
            <person name="Crous P.W."/>
            <person name="Seidl M.F."/>
        </authorList>
    </citation>
    <scope>NUCLEOTIDE SEQUENCE [LARGE SCALE GENOMIC DNA]</scope>
    <source>
        <strain evidence="2 3">CBS 141358</strain>
    </source>
</reference>